<dbReference type="RefSeq" id="WP_303492771.1">
    <property type="nucleotide sequence ID" value="NZ_JAUOPB010000007.1"/>
</dbReference>
<proteinExistence type="predicted"/>
<evidence type="ECO:0000313" key="1">
    <source>
        <dbReference type="EMBL" id="MDO6422907.1"/>
    </source>
</evidence>
<dbReference type="InterPro" id="IPR036069">
    <property type="entry name" value="DUF34/NIF3_sf"/>
</dbReference>
<dbReference type="AlphaFoldDB" id="A0AAW7X8Z7"/>
<name>A0AAW7X8Z7_9GAMM</name>
<dbReference type="FunFam" id="3.30.70.120:FF:000006">
    <property type="entry name" value="GTP cyclohydrolase 1 type 2 homolog"/>
    <property type="match status" value="1"/>
</dbReference>
<organism evidence="1 2">
    <name type="scientific">Saccharophagus degradans</name>
    <dbReference type="NCBI Taxonomy" id="86304"/>
    <lineage>
        <taxon>Bacteria</taxon>
        <taxon>Pseudomonadati</taxon>
        <taxon>Pseudomonadota</taxon>
        <taxon>Gammaproteobacteria</taxon>
        <taxon>Cellvibrionales</taxon>
        <taxon>Cellvibrionaceae</taxon>
        <taxon>Saccharophagus</taxon>
    </lineage>
</organism>
<reference evidence="1" key="1">
    <citation type="submission" date="2023-07" db="EMBL/GenBank/DDBJ databases">
        <title>Genome content predicts the carbon catabolic preferences of heterotrophic bacteria.</title>
        <authorList>
            <person name="Gralka M."/>
        </authorList>
    </citation>
    <scope>NUCLEOTIDE SEQUENCE</scope>
    <source>
        <strain evidence="1">I3M17_2</strain>
    </source>
</reference>
<gene>
    <name evidence="1" type="ORF">Q4521_10520</name>
</gene>
<dbReference type="SUPFAM" id="SSF102705">
    <property type="entry name" value="NIF3 (NGG1p interacting factor 3)-like"/>
    <property type="match status" value="1"/>
</dbReference>
<dbReference type="PANTHER" id="PTHR41774:SF1">
    <property type="entry name" value="NGG1P INTERACTING FACTOR NIF3"/>
    <property type="match status" value="1"/>
</dbReference>
<protein>
    <submittedName>
        <fullName evidence="1">YqfO family protein</fullName>
    </submittedName>
</protein>
<dbReference type="Gene3D" id="3.30.70.120">
    <property type="match status" value="1"/>
</dbReference>
<dbReference type="InterPro" id="IPR015867">
    <property type="entry name" value="N-reg_PII/ATP_PRibTrfase_C"/>
</dbReference>
<dbReference type="Proteomes" id="UP001169760">
    <property type="component" value="Unassembled WGS sequence"/>
</dbReference>
<comment type="caution">
    <text evidence="1">The sequence shown here is derived from an EMBL/GenBank/DDBJ whole genome shotgun (WGS) entry which is preliminary data.</text>
</comment>
<evidence type="ECO:0000313" key="2">
    <source>
        <dbReference type="Proteomes" id="UP001169760"/>
    </source>
</evidence>
<dbReference type="PANTHER" id="PTHR41774">
    <property type="match status" value="1"/>
</dbReference>
<dbReference type="EMBL" id="JAUOPB010000007">
    <property type="protein sequence ID" value="MDO6422907.1"/>
    <property type="molecule type" value="Genomic_DNA"/>
</dbReference>
<accession>A0AAW7X8Z7</accession>
<sequence length="105" mass="11658">MFKLVFFVPESHVEAVKTAVFEAGAGKLGDYDSCAWQVLGQGQFRPLSGSNPFIGEQGQIERVPEYRVEMVCEETALEGALGALLRAHPYEEPAYDVIQLVQLKR</sequence>